<evidence type="ECO:0000313" key="1">
    <source>
        <dbReference type="EMBL" id="MBB3862344.1"/>
    </source>
</evidence>
<reference evidence="1 2" key="1">
    <citation type="submission" date="2020-08" db="EMBL/GenBank/DDBJ databases">
        <title>Genomic Encyclopedia of Type Strains, Phase IV (KMG-IV): sequencing the most valuable type-strain genomes for metagenomic binning, comparative biology and taxonomic classification.</title>
        <authorList>
            <person name="Goeker M."/>
        </authorList>
    </citation>
    <scope>NUCLEOTIDE SEQUENCE [LARGE SCALE GENOMIC DNA]</scope>
    <source>
        <strain evidence="1 2">DSM 14552</strain>
    </source>
</reference>
<name>A0A7W6A034_9SPHN</name>
<dbReference type="RefSeq" id="WP_183614839.1">
    <property type="nucleotide sequence ID" value="NZ_JACICY010000012.1"/>
</dbReference>
<gene>
    <name evidence="1" type="ORF">GGQ88_003644</name>
</gene>
<sequence length="89" mass="10048">MILIILAVLAVAALKIAQRLSLLLIDAIATRIAAWYCWQILALQRCCLLAERRLMPSHLRLSFAMTAHHSLFPRSSMRRCGSSSRGPFR</sequence>
<comment type="caution">
    <text evidence="1">The sequence shown here is derived from an EMBL/GenBank/DDBJ whole genome shotgun (WGS) entry which is preliminary data.</text>
</comment>
<dbReference type="EMBL" id="JACICY010000012">
    <property type="protein sequence ID" value="MBB3862344.1"/>
    <property type="molecule type" value="Genomic_DNA"/>
</dbReference>
<organism evidence="1 2">
    <name type="scientific">Novosphingobium hassiacum</name>
    <dbReference type="NCBI Taxonomy" id="173676"/>
    <lineage>
        <taxon>Bacteria</taxon>
        <taxon>Pseudomonadati</taxon>
        <taxon>Pseudomonadota</taxon>
        <taxon>Alphaproteobacteria</taxon>
        <taxon>Sphingomonadales</taxon>
        <taxon>Sphingomonadaceae</taxon>
        <taxon>Novosphingobium</taxon>
    </lineage>
</organism>
<accession>A0A7W6A034</accession>
<dbReference type="AlphaFoldDB" id="A0A7W6A034"/>
<evidence type="ECO:0000313" key="2">
    <source>
        <dbReference type="Proteomes" id="UP000562395"/>
    </source>
</evidence>
<keyword evidence="2" id="KW-1185">Reference proteome</keyword>
<protein>
    <submittedName>
        <fullName evidence="1">Uncharacterized protein</fullName>
    </submittedName>
</protein>
<proteinExistence type="predicted"/>
<dbReference type="Proteomes" id="UP000562395">
    <property type="component" value="Unassembled WGS sequence"/>
</dbReference>